<dbReference type="RefSeq" id="WP_150079163.1">
    <property type="nucleotide sequence ID" value="NZ_VWOX01000018.1"/>
</dbReference>
<sequence length="428" mass="45772">MSIRIWSTCIVSIVFLSCLPGLAAAEPWGHWRGPTGNSVAPDANPPVHWGPTENVKWKVPIPGLGSGSPVVWDDRVFVVTAVPEQPSARANAQTSLQFQVHCYRLEDGQPLWKQVATTATPHQETHATNGFASASPCTDGEYVLAHFGSRGLYCYTVDGKPVWKREDFGKMITRNGFGEGSSPTIEGELVLVPWDHEGQSALYALDRSTGETVWKVQRDEPTCWATPLVIEHDGRKQVIMNGQNAARSYDLQTGQELWRCGGQTERPVASAVAADGLVFVGSGYRGAFLGAFRPGASGDLAGTDAVVWTIGADTPDIASPLLSSGRIYFHKGKSGLLSCVDAATGKPHYLTERLPGIRNTYASPVAAGGHVYLTGRSGTTVVIKDADTLEIVAENSVGETVDATPAPVGNVLVIRGQEHLFCIARPGD</sequence>
<dbReference type="Gene3D" id="2.130.10.10">
    <property type="entry name" value="YVTN repeat-like/Quinoprotein amine dehydrogenase"/>
    <property type="match status" value="2"/>
</dbReference>
<name>A0A5M6CWM9_9BACT</name>
<dbReference type="InterPro" id="IPR011047">
    <property type="entry name" value="Quinoprotein_ADH-like_sf"/>
</dbReference>
<dbReference type="Proteomes" id="UP000324479">
    <property type="component" value="Unassembled WGS sequence"/>
</dbReference>
<keyword evidence="1" id="KW-0732">Signal</keyword>
<evidence type="ECO:0000313" key="4">
    <source>
        <dbReference type="Proteomes" id="UP000324479"/>
    </source>
</evidence>
<evidence type="ECO:0000256" key="1">
    <source>
        <dbReference type="SAM" id="SignalP"/>
    </source>
</evidence>
<dbReference type="PANTHER" id="PTHR34512:SF30">
    <property type="entry name" value="OUTER MEMBRANE PROTEIN ASSEMBLY FACTOR BAMB"/>
    <property type="match status" value="1"/>
</dbReference>
<dbReference type="PANTHER" id="PTHR34512">
    <property type="entry name" value="CELL SURFACE PROTEIN"/>
    <property type="match status" value="1"/>
</dbReference>
<evidence type="ECO:0000259" key="2">
    <source>
        <dbReference type="Pfam" id="PF13360"/>
    </source>
</evidence>
<feature type="domain" description="Pyrrolo-quinoline quinone repeat" evidence="2">
    <location>
        <begin position="99"/>
        <end position="346"/>
    </location>
</feature>
<accession>A0A5M6CWM9</accession>
<proteinExistence type="predicted"/>
<dbReference type="InterPro" id="IPR015943">
    <property type="entry name" value="WD40/YVTN_repeat-like_dom_sf"/>
</dbReference>
<dbReference type="Pfam" id="PF13360">
    <property type="entry name" value="PQQ_2"/>
    <property type="match status" value="1"/>
</dbReference>
<feature type="signal peptide" evidence="1">
    <location>
        <begin position="1"/>
        <end position="23"/>
    </location>
</feature>
<reference evidence="3 4" key="1">
    <citation type="submission" date="2019-08" db="EMBL/GenBank/DDBJ databases">
        <authorList>
            <person name="Dhanesh K."/>
            <person name="Kumar G."/>
            <person name="Sasikala C."/>
            <person name="Venkata Ramana C."/>
        </authorList>
    </citation>
    <scope>NUCLEOTIDE SEQUENCE [LARGE SCALE GENOMIC DNA]</scope>
    <source>
        <strain evidence="3 4">JC645</strain>
    </source>
</reference>
<dbReference type="AlphaFoldDB" id="A0A5M6CWM9"/>
<keyword evidence="4" id="KW-1185">Reference proteome</keyword>
<organism evidence="3 4">
    <name type="scientific">Roseiconus nitratireducens</name>
    <dbReference type="NCBI Taxonomy" id="2605748"/>
    <lineage>
        <taxon>Bacteria</taxon>
        <taxon>Pseudomonadati</taxon>
        <taxon>Planctomycetota</taxon>
        <taxon>Planctomycetia</taxon>
        <taxon>Pirellulales</taxon>
        <taxon>Pirellulaceae</taxon>
        <taxon>Roseiconus</taxon>
    </lineage>
</organism>
<protein>
    <submittedName>
        <fullName evidence="3">PQQ-binding-like beta-propeller repeat protein</fullName>
    </submittedName>
</protein>
<dbReference type="InterPro" id="IPR002372">
    <property type="entry name" value="PQQ_rpt_dom"/>
</dbReference>
<feature type="chain" id="PRO_5024290193" evidence="1">
    <location>
        <begin position="24"/>
        <end position="428"/>
    </location>
</feature>
<gene>
    <name evidence="3" type="ORF">FYK55_23970</name>
</gene>
<evidence type="ECO:0000313" key="3">
    <source>
        <dbReference type="EMBL" id="KAA5539627.1"/>
    </source>
</evidence>
<dbReference type="EMBL" id="VWOX01000018">
    <property type="protein sequence ID" value="KAA5539627.1"/>
    <property type="molecule type" value="Genomic_DNA"/>
</dbReference>
<dbReference type="SUPFAM" id="SSF50998">
    <property type="entry name" value="Quinoprotein alcohol dehydrogenase-like"/>
    <property type="match status" value="1"/>
</dbReference>
<dbReference type="PROSITE" id="PS51257">
    <property type="entry name" value="PROKAR_LIPOPROTEIN"/>
    <property type="match status" value="1"/>
</dbReference>
<comment type="caution">
    <text evidence="3">The sequence shown here is derived from an EMBL/GenBank/DDBJ whole genome shotgun (WGS) entry which is preliminary data.</text>
</comment>